<reference evidence="13 14" key="1">
    <citation type="journal article" date="2018" name="PLoS Genet.">
        <title>Population sequencing reveals clonal diversity and ancestral inbreeding in the grapevine cultivar Chardonnay.</title>
        <authorList>
            <person name="Roach M.J."/>
            <person name="Johnson D.L."/>
            <person name="Bohlmann J."/>
            <person name="van Vuuren H.J."/>
            <person name="Jones S.J."/>
            <person name="Pretorius I.S."/>
            <person name="Schmidt S.A."/>
            <person name="Borneman A.R."/>
        </authorList>
    </citation>
    <scope>NUCLEOTIDE SEQUENCE [LARGE SCALE GENOMIC DNA]</scope>
    <source>
        <strain evidence="14">cv. Chardonnay</strain>
        <tissue evidence="13">Leaf</tissue>
    </source>
</reference>
<dbReference type="InterPro" id="IPR015800">
    <property type="entry name" value="Cu_amine_oxidase_N2"/>
</dbReference>
<dbReference type="GO" id="GO:0048038">
    <property type="term" value="F:quinone binding"/>
    <property type="evidence" value="ECO:0007669"/>
    <property type="project" value="InterPro"/>
</dbReference>
<dbReference type="AlphaFoldDB" id="A0A438F765"/>
<evidence type="ECO:0000256" key="6">
    <source>
        <dbReference type="ARBA" id="ARBA00023157"/>
    </source>
</evidence>
<dbReference type="InterPro" id="IPR000269">
    <property type="entry name" value="Cu_amine_oxidase"/>
</dbReference>
<feature type="chain" id="PRO_5019204516" description="Amine oxidase" evidence="10">
    <location>
        <begin position="28"/>
        <end position="501"/>
    </location>
</feature>
<dbReference type="EC" id="1.4.3.-" evidence="9"/>
<feature type="domain" description="Copper amine oxidase N2-terminal" evidence="12">
    <location>
        <begin position="23"/>
        <end position="109"/>
    </location>
</feature>
<dbReference type="PANTHER" id="PTHR10638">
    <property type="entry name" value="COPPER AMINE OXIDASE"/>
    <property type="match status" value="1"/>
</dbReference>
<gene>
    <name evidence="13" type="primary">AO1_1</name>
    <name evidence="13" type="ORF">CK203_075839</name>
</gene>
<comment type="PTM">
    <text evidence="8 9">Topaquinone (TPQ) is generated by copper-dependent autoxidation of a specific tyrosyl residue.</text>
</comment>
<name>A0A438F765_VITVI</name>
<keyword evidence="6" id="KW-1015">Disulfide bond</keyword>
<keyword evidence="5 9" id="KW-0186">Copper</keyword>
<evidence type="ECO:0000256" key="7">
    <source>
        <dbReference type="PIRSR" id="PIRSR600269-50"/>
    </source>
</evidence>
<dbReference type="InterPro" id="IPR015798">
    <property type="entry name" value="Cu_amine_oxidase_C"/>
</dbReference>
<evidence type="ECO:0000259" key="12">
    <source>
        <dbReference type="Pfam" id="PF02727"/>
    </source>
</evidence>
<dbReference type="Pfam" id="PF02727">
    <property type="entry name" value="Cu_amine_oxidN2"/>
    <property type="match status" value="1"/>
</dbReference>
<evidence type="ECO:0000256" key="3">
    <source>
        <dbReference type="ARBA" id="ARBA00022772"/>
    </source>
</evidence>
<evidence type="ECO:0000256" key="5">
    <source>
        <dbReference type="ARBA" id="ARBA00023008"/>
    </source>
</evidence>
<dbReference type="InterPro" id="IPR036460">
    <property type="entry name" value="Cu_amine_oxidase_C_sf"/>
</dbReference>
<dbReference type="Pfam" id="PF01179">
    <property type="entry name" value="Cu_amine_oxid"/>
    <property type="match status" value="2"/>
</dbReference>
<dbReference type="Proteomes" id="UP000288805">
    <property type="component" value="Unassembled WGS sequence"/>
</dbReference>
<comment type="similarity">
    <text evidence="1 9">Belongs to the copper/topaquinone oxidase family.</text>
</comment>
<dbReference type="EMBL" id="QGNW01001107">
    <property type="protein sequence ID" value="RVW55849.1"/>
    <property type="molecule type" value="Genomic_DNA"/>
</dbReference>
<dbReference type="InterPro" id="IPR016182">
    <property type="entry name" value="Cu_amine_oxidase_N-reg"/>
</dbReference>
<protein>
    <recommendedName>
        <fullName evidence="9">Amine oxidase</fullName>
        <ecNumber evidence="9">1.4.3.-</ecNumber>
    </recommendedName>
</protein>
<dbReference type="PROSITE" id="PS01165">
    <property type="entry name" value="COPPER_AMINE_OXID_2"/>
    <property type="match status" value="1"/>
</dbReference>
<evidence type="ECO:0000256" key="9">
    <source>
        <dbReference type="RuleBase" id="RU000672"/>
    </source>
</evidence>
<comment type="caution">
    <text evidence="13">The sequence shown here is derived from an EMBL/GenBank/DDBJ whole genome shotgun (WGS) entry which is preliminary data.</text>
</comment>
<keyword evidence="3 7" id="KW-0801">TPQ</keyword>
<feature type="active site" description="Proton acceptor" evidence="7">
    <location>
        <position position="240"/>
    </location>
</feature>
<keyword evidence="4 9" id="KW-0560">Oxidoreductase</keyword>
<evidence type="ECO:0000313" key="14">
    <source>
        <dbReference type="Proteomes" id="UP000288805"/>
    </source>
</evidence>
<feature type="domain" description="Copper amine oxidase catalytic" evidence="11">
    <location>
        <begin position="169"/>
        <end position="351"/>
    </location>
</feature>
<dbReference type="SUPFAM" id="SSF54416">
    <property type="entry name" value="Amine oxidase N-terminal region"/>
    <property type="match status" value="2"/>
</dbReference>
<organism evidence="13 14">
    <name type="scientific">Vitis vinifera</name>
    <name type="common">Grape</name>
    <dbReference type="NCBI Taxonomy" id="29760"/>
    <lineage>
        <taxon>Eukaryota</taxon>
        <taxon>Viridiplantae</taxon>
        <taxon>Streptophyta</taxon>
        <taxon>Embryophyta</taxon>
        <taxon>Tracheophyta</taxon>
        <taxon>Spermatophyta</taxon>
        <taxon>Magnoliopsida</taxon>
        <taxon>eudicotyledons</taxon>
        <taxon>Gunneridae</taxon>
        <taxon>Pentapetalae</taxon>
        <taxon>rosids</taxon>
        <taxon>Vitales</taxon>
        <taxon>Vitaceae</taxon>
        <taxon>Viteae</taxon>
        <taxon>Vitis</taxon>
    </lineage>
</organism>
<dbReference type="PANTHER" id="PTHR10638:SF40">
    <property type="entry name" value="PRIMARY AMINE OXIDASE 1"/>
    <property type="match status" value="1"/>
</dbReference>
<dbReference type="SUPFAM" id="SSF49998">
    <property type="entry name" value="Amine oxidase catalytic domain"/>
    <property type="match status" value="1"/>
</dbReference>
<dbReference type="FunFam" id="3.10.450.40:FF:000012">
    <property type="entry name" value="Amine oxidase"/>
    <property type="match status" value="1"/>
</dbReference>
<dbReference type="GO" id="GO:0005507">
    <property type="term" value="F:copper ion binding"/>
    <property type="evidence" value="ECO:0007669"/>
    <property type="project" value="InterPro"/>
</dbReference>
<feature type="domain" description="Copper amine oxidase catalytic" evidence="11">
    <location>
        <begin position="426"/>
        <end position="481"/>
    </location>
</feature>
<dbReference type="Gene3D" id="2.70.98.20">
    <property type="entry name" value="Copper amine oxidase, catalytic domain"/>
    <property type="match status" value="2"/>
</dbReference>
<feature type="active site" description="Schiff-base intermediate with substrate; via topaquinone" evidence="7">
    <location>
        <position position="315"/>
    </location>
</feature>
<dbReference type="GO" id="GO:0008131">
    <property type="term" value="F:primary methylamine oxidase activity"/>
    <property type="evidence" value="ECO:0007669"/>
    <property type="project" value="InterPro"/>
</dbReference>
<proteinExistence type="inferred from homology"/>
<keyword evidence="10" id="KW-0732">Signal</keyword>
<evidence type="ECO:0000256" key="4">
    <source>
        <dbReference type="ARBA" id="ARBA00023002"/>
    </source>
</evidence>
<dbReference type="Gene3D" id="3.10.450.40">
    <property type="match status" value="1"/>
</dbReference>
<feature type="signal peptide" evidence="10">
    <location>
        <begin position="1"/>
        <end position="27"/>
    </location>
</feature>
<comment type="cofactor">
    <cofactor evidence="9">
        <name>Cu cation</name>
        <dbReference type="ChEBI" id="CHEBI:23378"/>
    </cofactor>
    <text evidence="9">Contains 1 topaquinone per subunit.</text>
</comment>
<evidence type="ECO:0000256" key="2">
    <source>
        <dbReference type="ARBA" id="ARBA00022723"/>
    </source>
</evidence>
<dbReference type="GO" id="GO:0009308">
    <property type="term" value="P:amine metabolic process"/>
    <property type="evidence" value="ECO:0007669"/>
    <property type="project" value="UniProtKB-UniRule"/>
</dbReference>
<evidence type="ECO:0000256" key="8">
    <source>
        <dbReference type="PIRSR" id="PIRSR600269-51"/>
    </source>
</evidence>
<dbReference type="InterPro" id="IPR049947">
    <property type="entry name" value="Cu_Am_Ox_Cu-bd"/>
</dbReference>
<sequence length="501" mass="56411">MASIPFLALGLALQCCFIASLPHPLDPLNPAEINHIRHIIQKSHLVTLPNLTFHFVDVDDPEKRDVLKWLSSNKHNESFPRRAKVVVRAGGETRELVVDLATNSITSEHVYRGHGYPPFTYQELYQASQLPKKDPSWLVWGTVAKRALKIASFYRGGTVNIYARPIGERGFTMEGHKVRWGNWMFHVGFNARAGVIISTASVFDAKQKRFRRVLYRGHVSETFVPYMDPTSEWYFRTFMDMGEYGFGRSADTLEPLADCPGNAVYMDGYMAGADGRPQKVDRAICILSGIQGMLLGDILKLVSLDERMVATVGNYDYVLDWEFQQSGSIKVGVGLTGVLEMKATSYTNTDQIRKDVFAKLGTRKTTSVGIKSPRKSYWSVVKKMAKTEAEGRIRLGSKPAELLVVNTNKKTKTGELCGLPIDCWTTERWAGGFYADRSRGDDDLAVWSNRNRSIANKDVVVWYTVGFHHIPYQEDYPAMPHFTTDSNSGRLTFLNATHCSR</sequence>
<keyword evidence="2 9" id="KW-0479">Metal-binding</keyword>
<feature type="modified residue" description="2',4',5'-topaquinone" evidence="8">
    <location>
        <position position="315"/>
    </location>
</feature>
<evidence type="ECO:0000313" key="13">
    <source>
        <dbReference type="EMBL" id="RVW55849.1"/>
    </source>
</evidence>
<evidence type="ECO:0000256" key="10">
    <source>
        <dbReference type="SAM" id="SignalP"/>
    </source>
</evidence>
<accession>A0A438F765</accession>
<evidence type="ECO:0000256" key="1">
    <source>
        <dbReference type="ARBA" id="ARBA00007983"/>
    </source>
</evidence>
<evidence type="ECO:0000259" key="11">
    <source>
        <dbReference type="Pfam" id="PF01179"/>
    </source>
</evidence>